<accession>A0A8X6SYS0</accession>
<gene>
    <name evidence="1" type="ORF">TNCV_211171</name>
</gene>
<comment type="caution">
    <text evidence="1">The sequence shown here is derived from an EMBL/GenBank/DDBJ whole genome shotgun (WGS) entry which is preliminary data.</text>
</comment>
<organism evidence="1 2">
    <name type="scientific">Trichonephila clavipes</name>
    <name type="common">Golden silk orbweaver</name>
    <name type="synonym">Nephila clavipes</name>
    <dbReference type="NCBI Taxonomy" id="2585209"/>
    <lineage>
        <taxon>Eukaryota</taxon>
        <taxon>Metazoa</taxon>
        <taxon>Ecdysozoa</taxon>
        <taxon>Arthropoda</taxon>
        <taxon>Chelicerata</taxon>
        <taxon>Arachnida</taxon>
        <taxon>Araneae</taxon>
        <taxon>Araneomorphae</taxon>
        <taxon>Entelegynae</taxon>
        <taxon>Araneoidea</taxon>
        <taxon>Nephilidae</taxon>
        <taxon>Trichonephila</taxon>
    </lineage>
</organism>
<evidence type="ECO:0000313" key="1">
    <source>
        <dbReference type="EMBL" id="GFY20485.1"/>
    </source>
</evidence>
<keyword evidence="2" id="KW-1185">Reference proteome</keyword>
<dbReference type="EMBL" id="BMAU01021355">
    <property type="protein sequence ID" value="GFY20485.1"/>
    <property type="molecule type" value="Genomic_DNA"/>
</dbReference>
<name>A0A8X6SYS0_TRICX</name>
<evidence type="ECO:0008006" key="3">
    <source>
        <dbReference type="Google" id="ProtNLM"/>
    </source>
</evidence>
<protein>
    <recommendedName>
        <fullName evidence="3">Tc1-like transposase DDE domain-containing protein</fullName>
    </recommendedName>
</protein>
<reference evidence="1" key="1">
    <citation type="submission" date="2020-08" db="EMBL/GenBank/DDBJ databases">
        <title>Multicomponent nature underlies the extraordinary mechanical properties of spider dragline silk.</title>
        <authorList>
            <person name="Kono N."/>
            <person name="Nakamura H."/>
            <person name="Mori M."/>
            <person name="Yoshida Y."/>
            <person name="Ohtoshi R."/>
            <person name="Malay A.D."/>
            <person name="Moran D.A.P."/>
            <person name="Tomita M."/>
            <person name="Numata K."/>
            <person name="Arakawa K."/>
        </authorList>
    </citation>
    <scope>NUCLEOTIDE SEQUENCE</scope>
</reference>
<dbReference type="AlphaFoldDB" id="A0A8X6SYS0"/>
<proteinExistence type="predicted"/>
<sequence length="69" mass="7640">MGAEFLFMDDNARSHSANIVDECLQSEDITRMVPKMAPFDIVARGPADSSERFSSILQKHIGANNTELI</sequence>
<dbReference type="Proteomes" id="UP000887159">
    <property type="component" value="Unassembled WGS sequence"/>
</dbReference>
<evidence type="ECO:0000313" key="2">
    <source>
        <dbReference type="Proteomes" id="UP000887159"/>
    </source>
</evidence>